<dbReference type="RefSeq" id="WP_376942657.1">
    <property type="nucleotide sequence ID" value="NZ_JBHLSS010000018.1"/>
</dbReference>
<dbReference type="PANTHER" id="PTHR45588:SF1">
    <property type="entry name" value="WW DOMAIN-CONTAINING PROTEIN"/>
    <property type="match status" value="1"/>
</dbReference>
<dbReference type="Gene3D" id="1.25.40.10">
    <property type="entry name" value="Tetratricopeptide repeat domain"/>
    <property type="match status" value="1"/>
</dbReference>
<organism evidence="1 2">
    <name type="scientific">Azorhizophilus paspali</name>
    <name type="common">Azotobacter paspali</name>
    <dbReference type="NCBI Taxonomy" id="69963"/>
    <lineage>
        <taxon>Bacteria</taxon>
        <taxon>Pseudomonadati</taxon>
        <taxon>Pseudomonadota</taxon>
        <taxon>Gammaproteobacteria</taxon>
        <taxon>Pseudomonadales</taxon>
        <taxon>Pseudomonadaceae</taxon>
        <taxon>Azorhizophilus</taxon>
    </lineage>
</organism>
<dbReference type="InterPro" id="IPR011990">
    <property type="entry name" value="TPR-like_helical_dom_sf"/>
</dbReference>
<comment type="caution">
    <text evidence="1">The sequence shown here is derived from an EMBL/GenBank/DDBJ whole genome shotgun (WGS) entry which is preliminary data.</text>
</comment>
<dbReference type="SUPFAM" id="SSF48452">
    <property type="entry name" value="TPR-like"/>
    <property type="match status" value="1"/>
</dbReference>
<dbReference type="Proteomes" id="UP001589891">
    <property type="component" value="Unassembled WGS sequence"/>
</dbReference>
<reference evidence="1 2" key="1">
    <citation type="submission" date="2024-09" db="EMBL/GenBank/DDBJ databases">
        <authorList>
            <person name="Sun Q."/>
            <person name="Mori K."/>
        </authorList>
    </citation>
    <scope>NUCLEOTIDE SEQUENCE [LARGE SCALE GENOMIC DNA]</scope>
    <source>
        <strain evidence="1 2">NCAIM B.01794</strain>
    </source>
</reference>
<evidence type="ECO:0000313" key="2">
    <source>
        <dbReference type="Proteomes" id="UP001589891"/>
    </source>
</evidence>
<keyword evidence="2" id="KW-1185">Reference proteome</keyword>
<dbReference type="PANTHER" id="PTHR45588">
    <property type="entry name" value="TPR DOMAIN-CONTAINING PROTEIN"/>
    <property type="match status" value="1"/>
</dbReference>
<name>A0ABV6SHZ7_AZOPA</name>
<proteinExistence type="predicted"/>
<accession>A0ABV6SHZ7</accession>
<gene>
    <name evidence="1" type="ORF">ACFFGX_02795</name>
</gene>
<dbReference type="EMBL" id="JBHLSS010000018">
    <property type="protein sequence ID" value="MFC0708569.1"/>
    <property type="molecule type" value="Genomic_DNA"/>
</dbReference>
<protein>
    <submittedName>
        <fullName evidence="1">Tetratricopeptide repeat protein</fullName>
    </submittedName>
</protein>
<feature type="non-terminal residue" evidence="1">
    <location>
        <position position="185"/>
    </location>
</feature>
<sequence length="185" mass="20561">MLVRFDRWDEPLQTEAPPPDPPRTRALWHHIQGWALAARGDAPGAEAELARLRATAGNPQTDALRLEFNTSGAIVKIASQVLAGHIAAVKADVPDAIGHLREAARLEDGLVYGEPQEWTVPVRQDLGRVPLEAGRNERAEQAFRKDLRRFPENALEHFYLILIHIRLPRSSACSPAPRTAQSPRQ</sequence>
<evidence type="ECO:0000313" key="1">
    <source>
        <dbReference type="EMBL" id="MFC0708569.1"/>
    </source>
</evidence>